<dbReference type="Proteomes" id="UP000046680">
    <property type="component" value="Unassembled WGS sequence"/>
</dbReference>
<gene>
    <name evidence="2" type="ORF">ERS007657_04444</name>
    <name evidence="3" type="ORF">ERS007739_00952</name>
</gene>
<sequence>MMSATSPSVGGVGAGLPVKAADNSANSQGRPRQPRPMTTPSQPVVDIMASASPAS</sequence>
<protein>
    <submittedName>
        <fullName evidence="2">Uncharacterized protein</fullName>
    </submittedName>
</protein>
<dbReference type="AlphaFoldDB" id="A0A654U7D2"/>
<evidence type="ECO:0000313" key="5">
    <source>
        <dbReference type="Proteomes" id="UP000046680"/>
    </source>
</evidence>
<feature type="region of interest" description="Disordered" evidence="1">
    <location>
        <begin position="1"/>
        <end position="55"/>
    </location>
</feature>
<name>A0A654U7D2_MYCTX</name>
<accession>A0A654U7D2</accession>
<evidence type="ECO:0000313" key="3">
    <source>
        <dbReference type="EMBL" id="COX25884.1"/>
    </source>
</evidence>
<reference evidence="4 5" key="2">
    <citation type="submission" date="2015-03" db="EMBL/GenBank/DDBJ databases">
        <authorList>
            <consortium name="Pathogen Informatics"/>
        </authorList>
    </citation>
    <scope>NUCLEOTIDE SEQUENCE [LARGE SCALE GENOMIC DNA]</scope>
    <source>
        <strain evidence="2 5">C09601061</strain>
        <strain evidence="4">N09902308</strain>
    </source>
</reference>
<proteinExistence type="predicted"/>
<reference evidence="3" key="1">
    <citation type="submission" date="2015-03" db="EMBL/GenBank/DDBJ databases">
        <authorList>
            <consortium name="Pathogen Informatics"/>
            <person name="Murphy D."/>
        </authorList>
    </citation>
    <scope>NUCLEOTIDE SEQUENCE</scope>
    <source>
        <strain evidence="3">N09902308</strain>
    </source>
</reference>
<dbReference type="Proteomes" id="UP000039021">
    <property type="component" value="Unassembled WGS sequence"/>
</dbReference>
<evidence type="ECO:0000256" key="1">
    <source>
        <dbReference type="SAM" id="MobiDB-lite"/>
    </source>
</evidence>
<evidence type="ECO:0000313" key="2">
    <source>
        <dbReference type="EMBL" id="CFS18439.1"/>
    </source>
</evidence>
<organism evidence="2 5">
    <name type="scientific">Mycobacterium tuberculosis</name>
    <dbReference type="NCBI Taxonomy" id="1773"/>
    <lineage>
        <taxon>Bacteria</taxon>
        <taxon>Bacillati</taxon>
        <taxon>Actinomycetota</taxon>
        <taxon>Actinomycetes</taxon>
        <taxon>Mycobacteriales</taxon>
        <taxon>Mycobacteriaceae</taxon>
        <taxon>Mycobacterium</taxon>
        <taxon>Mycobacterium tuberculosis complex</taxon>
    </lineage>
</organism>
<dbReference type="EMBL" id="CGCX01003081">
    <property type="protein sequence ID" value="CFS18439.1"/>
    <property type="molecule type" value="Genomic_DNA"/>
</dbReference>
<feature type="compositionally biased region" description="Polar residues" evidence="1">
    <location>
        <begin position="23"/>
        <end position="42"/>
    </location>
</feature>
<evidence type="ECO:0000313" key="4">
    <source>
        <dbReference type="Proteomes" id="UP000039021"/>
    </source>
</evidence>
<dbReference type="EMBL" id="CSBK01000320">
    <property type="protein sequence ID" value="COX25884.1"/>
    <property type="molecule type" value="Genomic_DNA"/>
</dbReference>